<protein>
    <recommendedName>
        <fullName evidence="3">Phi13 family phage major tail protein</fullName>
    </recommendedName>
</protein>
<reference evidence="1 2" key="1">
    <citation type="submission" date="2013-01" db="EMBL/GenBank/DDBJ databases">
        <title>The Genome Sequence of Bacillus cereus TIAC219.</title>
        <authorList>
            <consortium name="The Broad Institute Genome Sequencing Platform"/>
            <consortium name="The Broad Institute Genome Sequencing Center for Infectious Disease"/>
            <person name="Feldgarden M."/>
            <person name="Van der Auwera G.A."/>
            <person name="Mahillon J."/>
            <person name="Duprez V."/>
            <person name="Timmery S."/>
            <person name="Mattelet C."/>
            <person name="Dierick K."/>
            <person name="Sun M."/>
            <person name="Yu Z."/>
            <person name="Zhu L."/>
            <person name="Hu X."/>
            <person name="Shank E.B."/>
            <person name="Swiecicka I."/>
            <person name="Hansen B.M."/>
            <person name="Andrup L."/>
            <person name="Walker B."/>
            <person name="Young S.K."/>
            <person name="Zeng Q."/>
            <person name="Gargeya S."/>
            <person name="Fitzgerald M."/>
            <person name="Haas B."/>
            <person name="Abouelleil A."/>
            <person name="Alvarado L."/>
            <person name="Arachchi H.M."/>
            <person name="Berlin A.M."/>
            <person name="Chapman S.B."/>
            <person name="Dewar J."/>
            <person name="Goldberg J."/>
            <person name="Griggs A."/>
            <person name="Gujja S."/>
            <person name="Hansen M."/>
            <person name="Howarth C."/>
            <person name="Imamovic A."/>
            <person name="Larimer J."/>
            <person name="McCowan C."/>
            <person name="Murphy C."/>
            <person name="Neiman D."/>
            <person name="Pearson M."/>
            <person name="Priest M."/>
            <person name="Roberts A."/>
            <person name="Saif S."/>
            <person name="Shea T."/>
            <person name="Sisk P."/>
            <person name="Sykes S."/>
            <person name="Wortman J."/>
            <person name="Nusbaum C."/>
            <person name="Birren B."/>
        </authorList>
    </citation>
    <scope>NUCLEOTIDE SEQUENCE [LARGE SCALE GENOMIC DNA]</scope>
    <source>
        <strain evidence="1 2">TIAC219</strain>
    </source>
</reference>
<evidence type="ECO:0000313" key="2">
    <source>
        <dbReference type="Proteomes" id="UP000014060"/>
    </source>
</evidence>
<name>A0ABC9SQI6_BACCE</name>
<accession>A0ABC9SQI6</accession>
<evidence type="ECO:0008006" key="3">
    <source>
        <dbReference type="Google" id="ProtNLM"/>
    </source>
</evidence>
<organism evidence="1 2">
    <name type="scientific">Bacillus cereus TIAC219</name>
    <dbReference type="NCBI Taxonomy" id="718222"/>
    <lineage>
        <taxon>Bacteria</taxon>
        <taxon>Bacillati</taxon>
        <taxon>Bacillota</taxon>
        <taxon>Bacilli</taxon>
        <taxon>Bacillales</taxon>
        <taxon>Bacillaceae</taxon>
        <taxon>Bacillus</taxon>
        <taxon>Bacillus cereus group</taxon>
    </lineage>
</organism>
<proteinExistence type="predicted"/>
<dbReference type="Proteomes" id="UP000014060">
    <property type="component" value="Unassembled WGS sequence"/>
</dbReference>
<sequence length="199" mass="21146">MTNAKTSSINVPIGAAIVEYGEGADMVVFDITKGGISFGVSTSVQEVTVDQFGETPVKSIMKGRKAETTVPFALHDLKRLGAVMPNSKYVEEGTKKALFVSANAGFDMLSTAKKMVIKPTDPNATANDWITVPNAAASADPDYTFDPDNERIANITFNAFPEADGTLYILGDETVKQAAGAATRAEVEAFQAEKDAKTK</sequence>
<evidence type="ECO:0000313" key="1">
    <source>
        <dbReference type="EMBL" id="EOQ57816.1"/>
    </source>
</evidence>
<dbReference type="AlphaFoldDB" id="A0ABC9SQI6"/>
<comment type="caution">
    <text evidence="1">The sequence shown here is derived from an EMBL/GenBank/DDBJ whole genome shotgun (WGS) entry which is preliminary data.</text>
</comment>
<gene>
    <name evidence="1" type="ORF">IAY_06270</name>
</gene>
<dbReference type="EMBL" id="AHCJ01000083">
    <property type="protein sequence ID" value="EOQ57816.1"/>
    <property type="molecule type" value="Genomic_DNA"/>
</dbReference>